<proteinExistence type="predicted"/>
<dbReference type="EMBL" id="HACA01013688">
    <property type="protein sequence ID" value="CDW31049.1"/>
    <property type="molecule type" value="Transcribed_RNA"/>
</dbReference>
<protein>
    <submittedName>
        <fullName evidence="1">Uncharacterized protein</fullName>
    </submittedName>
</protein>
<reference evidence="1" key="1">
    <citation type="submission" date="2014-05" db="EMBL/GenBank/DDBJ databases">
        <authorList>
            <person name="Chronopoulou M."/>
        </authorList>
    </citation>
    <scope>NUCLEOTIDE SEQUENCE</scope>
    <source>
        <tissue evidence="1">Whole organism</tissue>
    </source>
</reference>
<organism evidence="1">
    <name type="scientific">Lepeophtheirus salmonis</name>
    <name type="common">Salmon louse</name>
    <name type="synonym">Caligus salmonis</name>
    <dbReference type="NCBI Taxonomy" id="72036"/>
    <lineage>
        <taxon>Eukaryota</taxon>
        <taxon>Metazoa</taxon>
        <taxon>Ecdysozoa</taxon>
        <taxon>Arthropoda</taxon>
        <taxon>Crustacea</taxon>
        <taxon>Multicrustacea</taxon>
        <taxon>Hexanauplia</taxon>
        <taxon>Copepoda</taxon>
        <taxon>Siphonostomatoida</taxon>
        <taxon>Caligidae</taxon>
        <taxon>Lepeophtheirus</taxon>
    </lineage>
</organism>
<evidence type="ECO:0000313" key="1">
    <source>
        <dbReference type="EMBL" id="CDW31049.1"/>
    </source>
</evidence>
<accession>A0A0K2TYE6</accession>
<dbReference type="AlphaFoldDB" id="A0A0K2TYE6"/>
<sequence length="80" mass="9235">MWSVKIKIILNKNQNKEKKPYLLFDFIFRDWGSKTYLITMQHAGVSAAKVAKTNGISFRTPSNIKKTITPLIQPRRTKAL</sequence>
<name>A0A0K2TYE6_LEPSM</name>